<dbReference type="Proteomes" id="UP000265715">
    <property type="component" value="Unassembled WGS sequence"/>
</dbReference>
<evidence type="ECO:0000313" key="2">
    <source>
        <dbReference type="Proteomes" id="UP000265715"/>
    </source>
</evidence>
<proteinExistence type="predicted"/>
<gene>
    <name evidence="1" type="ORF">Mterra_00727</name>
</gene>
<evidence type="ECO:0000313" key="1">
    <source>
        <dbReference type="EMBL" id="RIH89767.1"/>
    </source>
</evidence>
<organism evidence="1 2">
    <name type="scientific">Calidithermus terrae</name>
    <dbReference type="NCBI Taxonomy" id="1408545"/>
    <lineage>
        <taxon>Bacteria</taxon>
        <taxon>Thermotogati</taxon>
        <taxon>Deinococcota</taxon>
        <taxon>Deinococci</taxon>
        <taxon>Thermales</taxon>
        <taxon>Thermaceae</taxon>
        <taxon>Calidithermus</taxon>
    </lineage>
</organism>
<name>A0A399EYY6_9DEIN</name>
<sequence length="52" mass="6111">MDLMLDGERKTRVYAEALGLSGLPAAEQEREVKRVKDRLKKRLERTWGKERP</sequence>
<accession>A0A399EYY6</accession>
<reference evidence="1 2" key="1">
    <citation type="submission" date="2018-08" db="EMBL/GenBank/DDBJ databases">
        <title>Meiothermus terrae DSM 26712 genome sequencing project.</title>
        <authorList>
            <person name="Da Costa M.S."/>
            <person name="Albuquerque L."/>
            <person name="Raposo P."/>
            <person name="Froufe H.J.C."/>
            <person name="Barroso C.S."/>
            <person name="Egas C."/>
        </authorList>
    </citation>
    <scope>NUCLEOTIDE SEQUENCE [LARGE SCALE GENOMIC DNA]</scope>
    <source>
        <strain evidence="1 2">DSM 26712</strain>
    </source>
</reference>
<dbReference type="AlphaFoldDB" id="A0A399EYY6"/>
<dbReference type="EMBL" id="QXDL01000018">
    <property type="protein sequence ID" value="RIH89767.1"/>
    <property type="molecule type" value="Genomic_DNA"/>
</dbReference>
<protein>
    <submittedName>
        <fullName evidence="1">Uncharacterized protein</fullName>
    </submittedName>
</protein>
<comment type="caution">
    <text evidence="1">The sequence shown here is derived from an EMBL/GenBank/DDBJ whole genome shotgun (WGS) entry which is preliminary data.</text>
</comment>
<keyword evidence="2" id="KW-1185">Reference proteome</keyword>